<comment type="caution">
    <text evidence="2">The sequence shown here is derived from an EMBL/GenBank/DDBJ whole genome shotgun (WGS) entry which is preliminary data.</text>
</comment>
<organism evidence="2 3">
    <name type="scientific">Fusarium redolens</name>
    <dbReference type="NCBI Taxonomy" id="48865"/>
    <lineage>
        <taxon>Eukaryota</taxon>
        <taxon>Fungi</taxon>
        <taxon>Dikarya</taxon>
        <taxon>Ascomycota</taxon>
        <taxon>Pezizomycotina</taxon>
        <taxon>Sordariomycetes</taxon>
        <taxon>Hypocreomycetidae</taxon>
        <taxon>Hypocreales</taxon>
        <taxon>Nectriaceae</taxon>
        <taxon>Fusarium</taxon>
        <taxon>Fusarium redolens species complex</taxon>
    </lineage>
</organism>
<dbReference type="RefSeq" id="XP_046047165.1">
    <property type="nucleotide sequence ID" value="XM_046199839.1"/>
</dbReference>
<evidence type="ECO:0000256" key="1">
    <source>
        <dbReference type="ARBA" id="ARBA00023002"/>
    </source>
</evidence>
<dbReference type="GeneID" id="70229793"/>
<name>A0A9P9JZN5_FUSRE</name>
<keyword evidence="3" id="KW-1185">Reference proteome</keyword>
<reference evidence="2" key="1">
    <citation type="journal article" date="2021" name="Nat. Commun.">
        <title>Genetic determinants of endophytism in the Arabidopsis root mycobiome.</title>
        <authorList>
            <person name="Mesny F."/>
            <person name="Miyauchi S."/>
            <person name="Thiergart T."/>
            <person name="Pickel B."/>
            <person name="Atanasova L."/>
            <person name="Karlsson M."/>
            <person name="Huettel B."/>
            <person name="Barry K.W."/>
            <person name="Haridas S."/>
            <person name="Chen C."/>
            <person name="Bauer D."/>
            <person name="Andreopoulos W."/>
            <person name="Pangilinan J."/>
            <person name="LaButti K."/>
            <person name="Riley R."/>
            <person name="Lipzen A."/>
            <person name="Clum A."/>
            <person name="Drula E."/>
            <person name="Henrissat B."/>
            <person name="Kohler A."/>
            <person name="Grigoriev I.V."/>
            <person name="Martin F.M."/>
            <person name="Hacquard S."/>
        </authorList>
    </citation>
    <scope>NUCLEOTIDE SEQUENCE</scope>
    <source>
        <strain evidence="2">MPI-CAGE-AT-0023</strain>
    </source>
</reference>
<evidence type="ECO:0000313" key="3">
    <source>
        <dbReference type="Proteomes" id="UP000720189"/>
    </source>
</evidence>
<sequence length="126" mass="13835">MAAAIQLRITAGHVGQPDIAYGPDLDKVTCLDRVTATDEDPERLITPYACRRCTGYCGLPRSAAIPPITEFQVEALDTLLFLAEMLAVSLDFDKGDMRYVNNLSIFHARGGFKDPTEKKTATQLSE</sequence>
<proteinExistence type="predicted"/>
<dbReference type="Proteomes" id="UP000720189">
    <property type="component" value="Unassembled WGS sequence"/>
</dbReference>
<accession>A0A9P9JZN5</accession>
<gene>
    <name evidence="2" type="ORF">BKA55DRAFT_692833</name>
</gene>
<evidence type="ECO:0000313" key="2">
    <source>
        <dbReference type="EMBL" id="KAH7243672.1"/>
    </source>
</evidence>
<protein>
    <recommendedName>
        <fullName evidence="4">TauD/TfdA-like domain-containing protein</fullName>
    </recommendedName>
</protein>
<dbReference type="AlphaFoldDB" id="A0A9P9JZN5"/>
<dbReference type="OrthoDB" id="272271at2759"/>
<dbReference type="EMBL" id="JAGMUX010000012">
    <property type="protein sequence ID" value="KAH7243672.1"/>
    <property type="molecule type" value="Genomic_DNA"/>
</dbReference>
<dbReference type="InterPro" id="IPR042098">
    <property type="entry name" value="TauD-like_sf"/>
</dbReference>
<dbReference type="SUPFAM" id="SSF51197">
    <property type="entry name" value="Clavaminate synthase-like"/>
    <property type="match status" value="1"/>
</dbReference>
<evidence type="ECO:0008006" key="4">
    <source>
        <dbReference type="Google" id="ProtNLM"/>
    </source>
</evidence>
<keyword evidence="1" id="KW-0560">Oxidoreductase</keyword>
<dbReference type="GO" id="GO:0016491">
    <property type="term" value="F:oxidoreductase activity"/>
    <property type="evidence" value="ECO:0007669"/>
    <property type="project" value="UniProtKB-KW"/>
</dbReference>
<dbReference type="Gene3D" id="3.60.130.10">
    <property type="entry name" value="Clavaminate synthase-like"/>
    <property type="match status" value="1"/>
</dbReference>